<feature type="transmembrane region" description="Helical" evidence="1">
    <location>
        <begin position="225"/>
        <end position="248"/>
    </location>
</feature>
<keyword evidence="1" id="KW-0472">Membrane</keyword>
<proteinExistence type="predicted"/>
<accession>A0A1V2IH87</accession>
<feature type="transmembrane region" description="Helical" evidence="1">
    <location>
        <begin position="106"/>
        <end position="129"/>
    </location>
</feature>
<dbReference type="AlphaFoldDB" id="A0A1V2IH87"/>
<name>A0A1V2IH87_9ACTN</name>
<evidence type="ECO:0000313" key="3">
    <source>
        <dbReference type="Proteomes" id="UP000188929"/>
    </source>
</evidence>
<evidence type="ECO:0000256" key="1">
    <source>
        <dbReference type="SAM" id="Phobius"/>
    </source>
</evidence>
<feature type="transmembrane region" description="Helical" evidence="1">
    <location>
        <begin position="159"/>
        <end position="180"/>
    </location>
</feature>
<feature type="transmembrane region" description="Helical" evidence="1">
    <location>
        <begin position="304"/>
        <end position="328"/>
    </location>
</feature>
<dbReference type="Pfam" id="PF06772">
    <property type="entry name" value="LtrA"/>
    <property type="match status" value="1"/>
</dbReference>
<keyword evidence="1" id="KW-0812">Transmembrane</keyword>
<feature type="transmembrane region" description="Helical" evidence="1">
    <location>
        <begin position="335"/>
        <end position="352"/>
    </location>
</feature>
<feature type="transmembrane region" description="Helical" evidence="1">
    <location>
        <begin position="136"/>
        <end position="153"/>
    </location>
</feature>
<feature type="transmembrane region" description="Helical" evidence="1">
    <location>
        <begin position="201"/>
        <end position="219"/>
    </location>
</feature>
<comment type="caution">
    <text evidence="2">The sequence shown here is derived from an EMBL/GenBank/DDBJ whole genome shotgun (WGS) entry which is preliminary data.</text>
</comment>
<dbReference type="EMBL" id="MOMC01000010">
    <property type="protein sequence ID" value="ONH32487.1"/>
    <property type="molecule type" value="Genomic_DNA"/>
</dbReference>
<keyword evidence="1" id="KW-1133">Transmembrane helix</keyword>
<feature type="transmembrane region" description="Helical" evidence="1">
    <location>
        <begin position="74"/>
        <end position="94"/>
    </location>
</feature>
<reference evidence="3" key="1">
    <citation type="submission" date="2016-10" db="EMBL/GenBank/DDBJ databases">
        <title>Frankia sp. NRRL B-16386 Genome sequencing.</title>
        <authorList>
            <person name="Ghodhbane-Gtari F."/>
            <person name="Swanson E."/>
            <person name="Gueddou A."/>
            <person name="Hezbri K."/>
            <person name="Ktari K."/>
            <person name="Nouioui I."/>
            <person name="Morris K."/>
            <person name="Simpson S."/>
            <person name="Abebe-Akele F."/>
            <person name="Thomas K."/>
            <person name="Gtari M."/>
            <person name="Tisa L.S."/>
        </authorList>
    </citation>
    <scope>NUCLEOTIDE SEQUENCE [LARGE SCALE GENOMIC DNA]</scope>
    <source>
        <strain evidence="3">NRRL B-16386</strain>
    </source>
</reference>
<evidence type="ECO:0000313" key="2">
    <source>
        <dbReference type="EMBL" id="ONH32487.1"/>
    </source>
</evidence>
<dbReference type="PANTHER" id="PTHR36840">
    <property type="entry name" value="BLL5714 PROTEIN"/>
    <property type="match status" value="1"/>
</dbReference>
<protein>
    <submittedName>
        <fullName evidence="2">Low temperature requirement protein A</fullName>
    </submittedName>
</protein>
<feature type="transmembrane region" description="Helical" evidence="1">
    <location>
        <begin position="44"/>
        <end position="62"/>
    </location>
</feature>
<dbReference type="InterPro" id="IPR010640">
    <property type="entry name" value="Low_temperature_requirement_A"/>
</dbReference>
<feature type="transmembrane region" description="Helical" evidence="1">
    <location>
        <begin position="277"/>
        <end position="298"/>
    </location>
</feature>
<organism evidence="2 3">
    <name type="scientific">Pseudofrankia asymbiotica</name>
    <dbReference type="NCBI Taxonomy" id="1834516"/>
    <lineage>
        <taxon>Bacteria</taxon>
        <taxon>Bacillati</taxon>
        <taxon>Actinomycetota</taxon>
        <taxon>Actinomycetes</taxon>
        <taxon>Frankiales</taxon>
        <taxon>Frankiaceae</taxon>
        <taxon>Pseudofrankia</taxon>
    </lineage>
</organism>
<sequence>MRLIRRRTGGEQRATFFELFFDLVYVFAITQLSHYVLADLSWAGAGRAAFLLVVVCWAWNYTTWMANWFDPDTVAVRLVLVFVMLASLLMAVAVPDAFGERGLLFAASYVALQIGRNAFVVAVTPAGAFHRNFVQILSWSVLSAPLWIAGGLVDGEARWAPWGAALLVDLVAPLVQYWIPRMGQAPATEWQVDGNHFAERFQLFVIIALGESIVLAGVTASESDLTAAVVVALGVAFLLSTALWWLYFGQVAEAVARRIAQCAPTEAGRLGRDVYTYLHLPIIAGIVLSAVGLELVIAHPHDELHLAGALVTCGGPALFLAGLAACCARVRRRQAWWPLAVAVVVIGCAPLVAGVPSLAAAGGLTAVLIGAAVVEQTRPD</sequence>
<dbReference type="PANTHER" id="PTHR36840:SF1">
    <property type="entry name" value="BLL5714 PROTEIN"/>
    <property type="match status" value="1"/>
</dbReference>
<feature type="transmembrane region" description="Helical" evidence="1">
    <location>
        <begin position="20"/>
        <end position="38"/>
    </location>
</feature>
<keyword evidence="3" id="KW-1185">Reference proteome</keyword>
<dbReference type="Proteomes" id="UP000188929">
    <property type="component" value="Unassembled WGS sequence"/>
</dbReference>
<gene>
    <name evidence="2" type="ORF">BL253_05090</name>
</gene>